<dbReference type="AlphaFoldDB" id="A0A0B8ZYU6"/>
<dbReference type="EMBL" id="JRVC01000030">
    <property type="protein sequence ID" value="KHS42323.1"/>
    <property type="molecule type" value="Genomic_DNA"/>
</dbReference>
<name>A0A0B8ZYU6_9SPHN</name>
<accession>A0A0B8ZYU6</accession>
<feature type="chain" id="PRO_5002145427" evidence="1">
    <location>
        <begin position="37"/>
        <end position="484"/>
    </location>
</feature>
<dbReference type="PATRIC" id="fig|48936.3.peg.4261"/>
<evidence type="ECO:0000313" key="3">
    <source>
        <dbReference type="Proteomes" id="UP000031338"/>
    </source>
</evidence>
<gene>
    <name evidence="2" type="ORF">NJ75_04230</name>
</gene>
<dbReference type="Pfam" id="PF06122">
    <property type="entry name" value="TraH"/>
    <property type="match status" value="1"/>
</dbReference>
<reference evidence="2 3" key="1">
    <citation type="submission" date="2014-10" db="EMBL/GenBank/DDBJ databases">
        <title>Draft genome sequence of Novosphingobium subterraneum DSM 12447.</title>
        <authorList>
            <person name="Gan H.M."/>
            <person name="Gan H.Y."/>
            <person name="Savka M.A."/>
        </authorList>
    </citation>
    <scope>NUCLEOTIDE SEQUENCE [LARGE SCALE GENOMIC DNA]</scope>
    <source>
        <strain evidence="2 3">DSM 12447</strain>
    </source>
</reference>
<protein>
    <submittedName>
        <fullName evidence="2">Conjugative transfer pilus assembly protein TraH</fullName>
    </submittedName>
</protein>
<dbReference type="RefSeq" id="WP_010890970.1">
    <property type="nucleotide sequence ID" value="NZ_JBNNWK010000013.1"/>
</dbReference>
<evidence type="ECO:0000313" key="2">
    <source>
        <dbReference type="EMBL" id="KHS42323.1"/>
    </source>
</evidence>
<dbReference type="STRING" id="48936.NJ75_04230"/>
<dbReference type="InterPro" id="IPR010927">
    <property type="entry name" value="T4SS_TraH"/>
</dbReference>
<evidence type="ECO:0000256" key="1">
    <source>
        <dbReference type="SAM" id="SignalP"/>
    </source>
</evidence>
<organism evidence="2 3">
    <name type="scientific">Novosphingobium subterraneum</name>
    <dbReference type="NCBI Taxonomy" id="48936"/>
    <lineage>
        <taxon>Bacteria</taxon>
        <taxon>Pseudomonadati</taxon>
        <taxon>Pseudomonadota</taxon>
        <taxon>Alphaproteobacteria</taxon>
        <taxon>Sphingomonadales</taxon>
        <taxon>Sphingomonadaceae</taxon>
        <taxon>Novosphingobium</taxon>
    </lineage>
</organism>
<keyword evidence="3" id="KW-1185">Reference proteome</keyword>
<proteinExistence type="predicted"/>
<keyword evidence="1" id="KW-0732">Signal</keyword>
<feature type="signal peptide" evidence="1">
    <location>
        <begin position="1"/>
        <end position="36"/>
    </location>
</feature>
<comment type="caution">
    <text evidence="2">The sequence shown here is derived from an EMBL/GenBank/DDBJ whole genome shotgun (WGS) entry which is preliminary data.</text>
</comment>
<sequence length="484" mass="52034">MRARRFARRLHGASRRALGTVLGAAVLLASPTPASAGVEGEMQSFMSDMGVQANVTGPSAYQGQSAGYYSMGSVWSRFPQKNIQPFNLQLPHARAGCGGIDLFAGSFSFINTAELVAMLKATANNALGFAFKLAIDTISPEIGKVMDELAQKVQQMNQMNISSCETAQALVGGLWPKSDTASSVICEAIANSQGAVSDWARARQQCNNGGQREALKSANSDPDMKEQAGMPNNYTWAALGKKYGGFDTQFREFLMTLVGTVIYDPAGNGGKPRVQFIGPADPALISAMLDGTSSTPHKYWSCGGDSAKCMAPSEIDMVIGPNAAIKARVRTLIESMALKVRDPGASLTPAEIQLLGMASVPVYKIITVSAAAEFGISAQEINDLSEIVAVDLVTTMTMRFIDMAVNARSDFNGADADSLREWREGLYETRRNFLGIAARTSQRFDQTFALIQRTQMLEKTLRTQLSPQMSAALRFSRTLGSQVQ</sequence>
<dbReference type="Proteomes" id="UP000031338">
    <property type="component" value="Unassembled WGS sequence"/>
</dbReference>